<evidence type="ECO:0008006" key="3">
    <source>
        <dbReference type="Google" id="ProtNLM"/>
    </source>
</evidence>
<name>A0ABY4HR42_9FLAO</name>
<accession>A0ABY4HR42</accession>
<sequence>MRILINLFLISFLSCSSGKETTQDNDSIKIQEIYYQKWVAGIQGGGSGINVHLTLEEALNEEITLDKLQIKDVETTTIQKTDDLHYVASLKTKLNQLTLDENPINEYGNEAPQEKEIRLKEGQVKLFFTIGTKQFYKIIENVKEKPMIAYPSMNKSKN</sequence>
<dbReference type="Proteomes" id="UP000830454">
    <property type="component" value="Chromosome"/>
</dbReference>
<protein>
    <recommendedName>
        <fullName evidence="3">Lipoprotein</fullName>
    </recommendedName>
</protein>
<dbReference type="RefSeq" id="WP_246918186.1">
    <property type="nucleotide sequence ID" value="NZ_CP090145.1"/>
</dbReference>
<dbReference type="EMBL" id="CP090145">
    <property type="protein sequence ID" value="UOX35033.1"/>
    <property type="molecule type" value="Genomic_DNA"/>
</dbReference>
<evidence type="ECO:0000313" key="1">
    <source>
        <dbReference type="EMBL" id="UOX35033.1"/>
    </source>
</evidence>
<organism evidence="1 2">
    <name type="scientific">Flavobacterium sediminilitoris</name>
    <dbReference type="NCBI Taxonomy" id="2024526"/>
    <lineage>
        <taxon>Bacteria</taxon>
        <taxon>Pseudomonadati</taxon>
        <taxon>Bacteroidota</taxon>
        <taxon>Flavobacteriia</taxon>
        <taxon>Flavobacteriales</taxon>
        <taxon>Flavobacteriaceae</taxon>
        <taxon>Flavobacterium</taxon>
    </lineage>
</organism>
<proteinExistence type="predicted"/>
<reference evidence="1" key="1">
    <citation type="submission" date="2021-12" db="EMBL/GenBank/DDBJ databases">
        <authorList>
            <person name="Cha I.-T."/>
            <person name="Lee K.-E."/>
            <person name="Park S.-J."/>
        </authorList>
    </citation>
    <scope>NUCLEOTIDE SEQUENCE</scope>
    <source>
        <strain evidence="1">YSM-43</strain>
    </source>
</reference>
<keyword evidence="2" id="KW-1185">Reference proteome</keyword>
<gene>
    <name evidence="1" type="ORF">LXD69_05845</name>
</gene>
<evidence type="ECO:0000313" key="2">
    <source>
        <dbReference type="Proteomes" id="UP000830454"/>
    </source>
</evidence>
<reference evidence="1" key="2">
    <citation type="submission" date="2022-04" db="EMBL/GenBank/DDBJ databases">
        <title>Complete Genome Sequence of Flavobacterium sediminilitoris YSM-43, Isolated from a Tidal Sediment.</title>
        <authorList>
            <person name="Lee P.A."/>
        </authorList>
    </citation>
    <scope>NUCLEOTIDE SEQUENCE</scope>
    <source>
        <strain evidence="1">YSM-43</strain>
    </source>
</reference>
<dbReference type="PROSITE" id="PS51257">
    <property type="entry name" value="PROKAR_LIPOPROTEIN"/>
    <property type="match status" value="1"/>
</dbReference>